<reference evidence="1" key="1">
    <citation type="submission" date="2020-06" db="EMBL/GenBank/DDBJ databases">
        <title>Draft genome of Bugula neritina, a colonial animal packing powerful symbionts and potential medicines.</title>
        <authorList>
            <person name="Rayko M."/>
        </authorList>
    </citation>
    <scope>NUCLEOTIDE SEQUENCE [LARGE SCALE GENOMIC DNA]</scope>
    <source>
        <strain evidence="1">Kwan_BN1</strain>
    </source>
</reference>
<organism evidence="1 2">
    <name type="scientific">Bugula neritina</name>
    <name type="common">Brown bryozoan</name>
    <name type="synonym">Sertularia neritina</name>
    <dbReference type="NCBI Taxonomy" id="10212"/>
    <lineage>
        <taxon>Eukaryota</taxon>
        <taxon>Metazoa</taxon>
        <taxon>Spiralia</taxon>
        <taxon>Lophotrochozoa</taxon>
        <taxon>Bryozoa</taxon>
        <taxon>Gymnolaemata</taxon>
        <taxon>Cheilostomatida</taxon>
        <taxon>Flustrina</taxon>
        <taxon>Buguloidea</taxon>
        <taxon>Bugulidae</taxon>
        <taxon>Bugula</taxon>
    </lineage>
</organism>
<evidence type="ECO:0000313" key="2">
    <source>
        <dbReference type="Proteomes" id="UP000593567"/>
    </source>
</evidence>
<dbReference type="Proteomes" id="UP000593567">
    <property type="component" value="Unassembled WGS sequence"/>
</dbReference>
<comment type="caution">
    <text evidence="1">The sequence shown here is derived from an EMBL/GenBank/DDBJ whole genome shotgun (WGS) entry which is preliminary data.</text>
</comment>
<evidence type="ECO:0008006" key="3">
    <source>
        <dbReference type="Google" id="ProtNLM"/>
    </source>
</evidence>
<protein>
    <recommendedName>
        <fullName evidence="3">RNF213</fullName>
    </recommendedName>
</protein>
<name>A0A7J7JK43_BUGNE</name>
<dbReference type="AlphaFoldDB" id="A0A7J7JK43"/>
<proteinExistence type="predicted"/>
<sequence>MKPEERDLTDFFGLTDFYSLIKMVVNFADNTKALNRNQLEHSIRRNFGGFDPETFNPMEFFEKYCNMDDLKLAKDDRPPVDSIRIIQASLSGEDTAFEGMESRYLLILTENLSVLSIILDEFYSKNIHPEVVFGSKFRDDISYTQVFHNVYRIKKCMDMGKPVILLNLGDLYESLYDTFNRYFSTWGDRKYVDLGLGDHRVKSFVDDKFRLVVIADKNKVHSQFPIPLISRLEKHYLSATSLLTDEQKRVKKDLENWAKEFVTPQIFYKTVCPPSCEGCGAELIRPYKLTCQLHFIGPCCKEKIENGLMERKCPVKDCGEEIWLEEWVMDSVALKNRQYFENSSTQTAFIGYSTEMTALAVRKAAEQFDGKI</sequence>
<keyword evidence="2" id="KW-1185">Reference proteome</keyword>
<dbReference type="GO" id="GO:0016887">
    <property type="term" value="F:ATP hydrolysis activity"/>
    <property type="evidence" value="ECO:0007669"/>
    <property type="project" value="InterPro"/>
</dbReference>
<dbReference type="OrthoDB" id="2423195at2759"/>
<dbReference type="PANTHER" id="PTHR22605">
    <property type="entry name" value="RZ-TYPE DOMAIN-CONTAINING PROTEIN"/>
    <property type="match status" value="1"/>
</dbReference>
<dbReference type="InterPro" id="IPR031248">
    <property type="entry name" value="RNF213"/>
</dbReference>
<dbReference type="EMBL" id="VXIV02002379">
    <property type="protein sequence ID" value="KAF6025991.1"/>
    <property type="molecule type" value="Genomic_DNA"/>
</dbReference>
<gene>
    <name evidence="1" type="ORF">EB796_015701</name>
</gene>
<accession>A0A7J7JK43</accession>
<evidence type="ECO:0000313" key="1">
    <source>
        <dbReference type="EMBL" id="KAF6025991.1"/>
    </source>
</evidence>
<dbReference type="GO" id="GO:0004842">
    <property type="term" value="F:ubiquitin-protein transferase activity"/>
    <property type="evidence" value="ECO:0007669"/>
    <property type="project" value="InterPro"/>
</dbReference>
<dbReference type="PANTHER" id="PTHR22605:SF16">
    <property type="entry name" value="E3 UBIQUITIN-PROTEIN LIGASE RNF213"/>
    <property type="match status" value="1"/>
</dbReference>